<keyword evidence="5 9" id="KW-0798">TonB box</keyword>
<dbReference type="SUPFAM" id="SSF56935">
    <property type="entry name" value="Porins"/>
    <property type="match status" value="1"/>
</dbReference>
<evidence type="ECO:0000256" key="2">
    <source>
        <dbReference type="ARBA" id="ARBA00022448"/>
    </source>
</evidence>
<keyword evidence="14" id="KW-1185">Reference proteome</keyword>
<dbReference type="InterPro" id="IPR037066">
    <property type="entry name" value="Plug_dom_sf"/>
</dbReference>
<evidence type="ECO:0000313" key="13">
    <source>
        <dbReference type="EMBL" id="NHO67459.1"/>
    </source>
</evidence>
<feature type="domain" description="TonB-dependent receptor-like beta-barrel" evidence="11">
    <location>
        <begin position="366"/>
        <end position="852"/>
    </location>
</feature>
<evidence type="ECO:0000256" key="9">
    <source>
        <dbReference type="RuleBase" id="RU003357"/>
    </source>
</evidence>
<keyword evidence="6 8" id="KW-0472">Membrane</keyword>
<evidence type="ECO:0000259" key="12">
    <source>
        <dbReference type="Pfam" id="PF07715"/>
    </source>
</evidence>
<dbReference type="InterPro" id="IPR012910">
    <property type="entry name" value="Plug_dom"/>
</dbReference>
<keyword evidence="13" id="KW-0675">Receptor</keyword>
<evidence type="ECO:0000256" key="4">
    <source>
        <dbReference type="ARBA" id="ARBA00022692"/>
    </source>
</evidence>
<dbReference type="Pfam" id="PF07715">
    <property type="entry name" value="Plug"/>
    <property type="match status" value="1"/>
</dbReference>
<keyword evidence="10" id="KW-0732">Signal</keyword>
<feature type="domain" description="TonB-dependent receptor plug" evidence="12">
    <location>
        <begin position="72"/>
        <end position="185"/>
    </location>
</feature>
<keyword evidence="4 8" id="KW-0812">Transmembrane</keyword>
<keyword evidence="2 8" id="KW-0813">Transport</keyword>
<gene>
    <name evidence="13" type="ORF">G8770_18090</name>
</gene>
<dbReference type="GO" id="GO:0009279">
    <property type="term" value="C:cell outer membrane"/>
    <property type="evidence" value="ECO:0007669"/>
    <property type="project" value="UniProtKB-SubCell"/>
</dbReference>
<dbReference type="PROSITE" id="PS52016">
    <property type="entry name" value="TONB_DEPENDENT_REC_3"/>
    <property type="match status" value="1"/>
</dbReference>
<evidence type="ECO:0000256" key="7">
    <source>
        <dbReference type="ARBA" id="ARBA00023237"/>
    </source>
</evidence>
<dbReference type="RefSeq" id="WP_167190211.1">
    <property type="nucleotide sequence ID" value="NZ_JAAONZ010000017.1"/>
</dbReference>
<accession>A0A9E5T409</accession>
<name>A0A9E5T409_9GAMM</name>
<sequence length="887" mass="95741">MKKQYDFIVPLKRNALSLAIGAASMALIPAMALAQETETVTDGKSRQTIEEVIVTGTFIRGIKPTGSMPIGVDSSDITASGAVTTNEILATIPQVNNYFNTRAELDPRGAAQTVINRPNLRGLPGFNSASGSTTLILVDGHRITPIGLDQASIDPDIIPGAIIERVEVITDGGSSLYGADAVGGVMNFITKKEYNGVEIDLNYGGGDDYDTADLSLTGGTNWENGSALLSISHNEREGLVNGDRDWARRGEWTTSGVIPNDTECLVPVGAVTTWASYGAGWTDNPLASSLGVKVTPVGEPCAAKDASTLLPEQDRNNIWFSISQNLNDNVAFNMQSYYSERTTVFTSYPLGDSIEGDSPTALGIPPGALGNTYDVPAVGFSYGANSAYSNRDMEIEFKTWGFSPEFIVNMENGWQLRQTFHYGRSETTSVDPLSNRATMLDYYASGDFDPANVAAADPDVIRDILDYEFGAKTVQELFMARIIADGAVLQLPAGEVRMAVGAEYSQDTARKHQGETAIGELGSIDYRHASRDIKAFFAEVQVPVLDMLDLSLSVRTDDYSDFGKTTNPNIGFSFRPFEWATVFGHWGKSFNAPTAVDGLSQATVRNLTYNTAVGVPDPLGVRDPGRSNVLQITGASAGTLQPQTAETWAAGFEITPLEGLRLSATYYDIKFDQILGAPDPQLASAVLANPDKFIFNPTQADVDAFLAIVDNADQYADLDVTQLGVIVDRRSTNTDQALLQGIDFSVSYEHSTNIGVWAYGVSGNYQTKLDINDGNGWIDNLEEGVSDLAVAGTVSWARDNIQARVSLKYTNGFDVSGAELGQTSVDSFLTTDLFVGYDFDDSLSLRFNVDNVLDEEPPIWRQGGQNLPYSGFTIGRVFKVGLTKSFF</sequence>
<dbReference type="Pfam" id="PF00593">
    <property type="entry name" value="TonB_dep_Rec_b-barrel"/>
    <property type="match status" value="1"/>
</dbReference>
<feature type="chain" id="PRO_5038430235" evidence="10">
    <location>
        <begin position="35"/>
        <end position="887"/>
    </location>
</feature>
<evidence type="ECO:0000256" key="3">
    <source>
        <dbReference type="ARBA" id="ARBA00022452"/>
    </source>
</evidence>
<dbReference type="Proteomes" id="UP000787472">
    <property type="component" value="Unassembled WGS sequence"/>
</dbReference>
<evidence type="ECO:0000256" key="8">
    <source>
        <dbReference type="PROSITE-ProRule" id="PRU01360"/>
    </source>
</evidence>
<dbReference type="Gene3D" id="2.40.170.20">
    <property type="entry name" value="TonB-dependent receptor, beta-barrel domain"/>
    <property type="match status" value="1"/>
</dbReference>
<comment type="subcellular location">
    <subcellularLocation>
        <location evidence="1 8">Cell outer membrane</location>
        <topology evidence="1 8">Multi-pass membrane protein</topology>
    </subcellularLocation>
</comment>
<keyword evidence="3 8" id="KW-1134">Transmembrane beta strand</keyword>
<dbReference type="AlphaFoldDB" id="A0A9E5T409"/>
<dbReference type="InterPro" id="IPR039426">
    <property type="entry name" value="TonB-dep_rcpt-like"/>
</dbReference>
<dbReference type="PANTHER" id="PTHR47234">
    <property type="match status" value="1"/>
</dbReference>
<dbReference type="PANTHER" id="PTHR47234:SF2">
    <property type="entry name" value="TONB-DEPENDENT RECEPTOR"/>
    <property type="match status" value="1"/>
</dbReference>
<evidence type="ECO:0000313" key="14">
    <source>
        <dbReference type="Proteomes" id="UP000787472"/>
    </source>
</evidence>
<keyword evidence="7 8" id="KW-0998">Cell outer membrane</keyword>
<evidence type="ECO:0000256" key="1">
    <source>
        <dbReference type="ARBA" id="ARBA00004571"/>
    </source>
</evidence>
<dbReference type="InterPro" id="IPR000531">
    <property type="entry name" value="Beta-barrel_TonB"/>
</dbReference>
<comment type="caution">
    <text evidence="13">The sequence shown here is derived from an EMBL/GenBank/DDBJ whole genome shotgun (WGS) entry which is preliminary data.</text>
</comment>
<proteinExistence type="inferred from homology"/>
<organism evidence="13 14">
    <name type="scientific">Pseudomaricurvus hydrocarbonicus</name>
    <dbReference type="NCBI Taxonomy" id="1470433"/>
    <lineage>
        <taxon>Bacteria</taxon>
        <taxon>Pseudomonadati</taxon>
        <taxon>Pseudomonadota</taxon>
        <taxon>Gammaproteobacteria</taxon>
        <taxon>Cellvibrionales</taxon>
        <taxon>Cellvibrionaceae</taxon>
        <taxon>Pseudomaricurvus</taxon>
    </lineage>
</organism>
<evidence type="ECO:0000256" key="6">
    <source>
        <dbReference type="ARBA" id="ARBA00023136"/>
    </source>
</evidence>
<dbReference type="EMBL" id="JAAONZ010000017">
    <property type="protein sequence ID" value="NHO67459.1"/>
    <property type="molecule type" value="Genomic_DNA"/>
</dbReference>
<feature type="signal peptide" evidence="10">
    <location>
        <begin position="1"/>
        <end position="34"/>
    </location>
</feature>
<evidence type="ECO:0000259" key="11">
    <source>
        <dbReference type="Pfam" id="PF00593"/>
    </source>
</evidence>
<evidence type="ECO:0000256" key="10">
    <source>
        <dbReference type="SAM" id="SignalP"/>
    </source>
</evidence>
<reference evidence="13" key="1">
    <citation type="submission" date="2020-03" db="EMBL/GenBank/DDBJ databases">
        <authorList>
            <person name="Guo F."/>
        </authorList>
    </citation>
    <scope>NUCLEOTIDE SEQUENCE</scope>
    <source>
        <strain evidence="13">JCM 30134</strain>
    </source>
</reference>
<dbReference type="InterPro" id="IPR036942">
    <property type="entry name" value="Beta-barrel_TonB_sf"/>
</dbReference>
<comment type="similarity">
    <text evidence="8 9">Belongs to the TonB-dependent receptor family.</text>
</comment>
<protein>
    <submittedName>
        <fullName evidence="13">TonB-dependent receptor</fullName>
    </submittedName>
</protein>
<dbReference type="Gene3D" id="2.170.130.10">
    <property type="entry name" value="TonB-dependent receptor, plug domain"/>
    <property type="match status" value="1"/>
</dbReference>
<evidence type="ECO:0000256" key="5">
    <source>
        <dbReference type="ARBA" id="ARBA00023077"/>
    </source>
</evidence>